<evidence type="ECO:0000313" key="2">
    <source>
        <dbReference type="Proteomes" id="UP001317613"/>
    </source>
</evidence>
<dbReference type="EMBL" id="AP026729">
    <property type="protein sequence ID" value="BDQ63582.1"/>
    <property type="molecule type" value="Genomic_DNA"/>
</dbReference>
<accession>A0AC59HVI8</accession>
<gene>
    <name evidence="1" type="ORF">EfsSVR2332_36600</name>
</gene>
<dbReference type="Proteomes" id="UP001317613">
    <property type="component" value="Chromosome"/>
</dbReference>
<sequence length="122" mass="13329">MSSFLPIILFICYFFVVFLCIFFGADKASSFISILPEWSIHGLSVAGGMMPAVGFAMLLKTMWETSYVPFFIFGFVMAAYLGLDTLAVAGLAVAIALYEFYAQRNNTVTASNNNGGFEEDGI</sequence>
<proteinExistence type="predicted"/>
<reference evidence="1" key="1">
    <citation type="submission" date="2022-08" db="EMBL/GenBank/DDBJ databases">
        <title>Molecular epidemiological analysis of five strains of VanD-type vancomycin-resistant Enterococcus faecalis.</title>
        <authorList>
            <person name="Mimura K."/>
            <person name="Hashimoto Y."/>
            <person name="Tomita H."/>
        </authorList>
    </citation>
    <scope>NUCLEOTIDE SEQUENCE</scope>
    <source>
        <strain evidence="1">SVR2332</strain>
    </source>
</reference>
<organism evidence="1 2">
    <name type="scientific">Enterococcus faecalis</name>
    <name type="common">Streptococcus faecalis</name>
    <dbReference type="NCBI Taxonomy" id="1351"/>
    <lineage>
        <taxon>Bacteria</taxon>
        <taxon>Bacillati</taxon>
        <taxon>Bacillota</taxon>
        <taxon>Bacilli</taxon>
        <taxon>Lactobacillales</taxon>
        <taxon>Enterococcaceae</taxon>
        <taxon>Enterococcus</taxon>
    </lineage>
</organism>
<name>A0AC59HVI8_ENTFL</name>
<evidence type="ECO:0000313" key="1">
    <source>
        <dbReference type="EMBL" id="BDQ63582.1"/>
    </source>
</evidence>
<protein>
    <submittedName>
        <fullName evidence="1">Uncharacterized protein</fullName>
    </submittedName>
</protein>